<sequence length="292" mass="30729">MSEESSAGGAEQPIVGPDFLSGDESEPGGMSARQEPSQPEAGPSEQPPAETAPFPPPQPAPQQGAYLTGQSARVPIREPQEQPLPFVGQQSPAQAASSAEQPVQQPAFQQYPYQQPVPPFPYAPPQPVPGQQLPAPVPQQYPYQPAPYRPVPYTSYQPGACIVQAPTGALSWFLGLIALIGFPFFNLLITGIVMIVVGSNQRRPGGTPGRFASQAMYWGIAVASISAALLVLFYAVGLTTMAESPGDAAALNSGVMLDILFWALLTVVHLLVCVVQGIRANSAASRAGSVWS</sequence>
<evidence type="ECO:0000313" key="4">
    <source>
        <dbReference type="Proteomes" id="UP000017052"/>
    </source>
</evidence>
<protein>
    <submittedName>
        <fullName evidence="3">Uncharacterized protein</fullName>
    </submittedName>
</protein>
<feature type="transmembrane region" description="Helical" evidence="2">
    <location>
        <begin position="172"/>
        <end position="197"/>
    </location>
</feature>
<feature type="compositionally biased region" description="Pro residues" evidence="1">
    <location>
        <begin position="115"/>
        <end position="128"/>
    </location>
</feature>
<accession>U2R2T5</accession>
<dbReference type="RefSeq" id="WP_021796176.1">
    <property type="nucleotide sequence ID" value="NZ_ACVN02000015.1"/>
</dbReference>
<keyword evidence="2" id="KW-0812">Transmembrane</keyword>
<organism evidence="3 4">
    <name type="scientific">Propionibacterium acidifaciens F0233</name>
    <dbReference type="NCBI Taxonomy" id="553198"/>
    <lineage>
        <taxon>Bacteria</taxon>
        <taxon>Bacillati</taxon>
        <taxon>Actinomycetota</taxon>
        <taxon>Actinomycetes</taxon>
        <taxon>Propionibacteriales</taxon>
        <taxon>Propionibacteriaceae</taxon>
        <taxon>Propionibacterium</taxon>
    </lineage>
</organism>
<proteinExistence type="predicted"/>
<feature type="transmembrane region" description="Helical" evidence="2">
    <location>
        <begin position="217"/>
        <end position="239"/>
    </location>
</feature>
<dbReference type="GeneID" id="95360202"/>
<evidence type="ECO:0000313" key="3">
    <source>
        <dbReference type="EMBL" id="ERK63181.1"/>
    </source>
</evidence>
<gene>
    <name evidence="3" type="ORF">HMPREF0682_1115</name>
</gene>
<feature type="transmembrane region" description="Helical" evidence="2">
    <location>
        <begin position="259"/>
        <end position="278"/>
    </location>
</feature>
<feature type="compositionally biased region" description="Low complexity" evidence="1">
    <location>
        <begin position="89"/>
        <end position="114"/>
    </location>
</feature>
<evidence type="ECO:0000256" key="2">
    <source>
        <dbReference type="SAM" id="Phobius"/>
    </source>
</evidence>
<dbReference type="EMBL" id="ACVN02000015">
    <property type="protein sequence ID" value="ERK63181.1"/>
    <property type="molecule type" value="Genomic_DNA"/>
</dbReference>
<keyword evidence="2" id="KW-0472">Membrane</keyword>
<keyword evidence="4" id="KW-1185">Reference proteome</keyword>
<dbReference type="Proteomes" id="UP000017052">
    <property type="component" value="Unassembled WGS sequence"/>
</dbReference>
<comment type="caution">
    <text evidence="3">The sequence shown here is derived from an EMBL/GenBank/DDBJ whole genome shotgun (WGS) entry which is preliminary data.</text>
</comment>
<name>U2R2T5_9ACTN</name>
<dbReference type="AlphaFoldDB" id="U2R2T5"/>
<keyword evidence="2" id="KW-1133">Transmembrane helix</keyword>
<evidence type="ECO:0000256" key="1">
    <source>
        <dbReference type="SAM" id="MobiDB-lite"/>
    </source>
</evidence>
<feature type="region of interest" description="Disordered" evidence="1">
    <location>
        <begin position="1"/>
        <end position="136"/>
    </location>
</feature>
<reference evidence="3" key="1">
    <citation type="submission" date="2013-08" db="EMBL/GenBank/DDBJ databases">
        <authorList>
            <person name="Durkin A.S."/>
            <person name="Haft D.R."/>
            <person name="McCorrison J."/>
            <person name="Torralba M."/>
            <person name="Gillis M."/>
            <person name="Haft D.H."/>
            <person name="Methe B."/>
            <person name="Sutton G."/>
            <person name="Nelson K.E."/>
        </authorList>
    </citation>
    <scope>NUCLEOTIDE SEQUENCE [LARGE SCALE GENOMIC DNA]</scope>
    <source>
        <strain evidence="3">F0233</strain>
    </source>
</reference>